<dbReference type="InterPro" id="IPR011047">
    <property type="entry name" value="Quinoprotein_ADH-like_sf"/>
</dbReference>
<evidence type="ECO:0000256" key="2">
    <source>
        <dbReference type="SAM" id="Phobius"/>
    </source>
</evidence>
<keyword evidence="2" id="KW-1133">Transmembrane helix</keyword>
<dbReference type="InterPro" id="IPR035897">
    <property type="entry name" value="Toll_tir_struct_dom_sf"/>
</dbReference>
<dbReference type="SUPFAM" id="SSF50998">
    <property type="entry name" value="Quinoprotein alcohol dehydrogenase-like"/>
    <property type="match status" value="1"/>
</dbReference>
<feature type="repeat" description="WD" evidence="1">
    <location>
        <begin position="323"/>
        <end position="365"/>
    </location>
</feature>
<sequence>MRIDPPPMQEQEPGLGLRIFVSYSRKDAQFTGLLADRLRELNYIVDFDQSTQVITTGISPSDHWWVRVQDLIAAADVVVLVVSPDSSSSPVVDEELAYASLLAKRIIAITCRDTNFETAPPRLAALNVNHWFLNLDFTGAIEELAHALDRDVDWLRMAARLTSDAKVWRDEKNSVDRLLVGQEIAMAELWSARRPATVPEPSDLALGYIAASRQAQQEQLERRTKQLRRTMRLQWAASIAIGCVIVATVLSGYFVLDGTRELSRARSTVIARAAKQSYVAHDYVRALRLSVLASHDSVNAPAAAEANDLIVASAQASRLMAAFAGHRGVVSAIKFTEGLATFLSWSKEDQTVRIWQVSSGAELKVLELPSLSLGHVDLVRFSPAGDHIIVSGDDGWQMLEVKGANFKSVHTGDTSADLRWDRPLDGVQSAFRRAPAQRGQTVR</sequence>
<evidence type="ECO:0000313" key="4">
    <source>
        <dbReference type="EMBL" id="RDJ05086.1"/>
    </source>
</evidence>
<evidence type="ECO:0000313" key="5">
    <source>
        <dbReference type="Proteomes" id="UP000254939"/>
    </source>
</evidence>
<proteinExistence type="predicted"/>
<keyword evidence="2" id="KW-0812">Transmembrane</keyword>
<feature type="transmembrane region" description="Helical" evidence="2">
    <location>
        <begin position="233"/>
        <end position="256"/>
    </location>
</feature>
<name>A0A370KHT0_9HYPH</name>
<evidence type="ECO:0000259" key="3">
    <source>
        <dbReference type="PROSITE" id="PS50104"/>
    </source>
</evidence>
<gene>
    <name evidence="4" type="ORF">B5K06_26315</name>
</gene>
<dbReference type="AlphaFoldDB" id="A0A370KHT0"/>
<dbReference type="InterPro" id="IPR000157">
    <property type="entry name" value="TIR_dom"/>
</dbReference>
<dbReference type="PROSITE" id="PS50104">
    <property type="entry name" value="TIR"/>
    <property type="match status" value="1"/>
</dbReference>
<reference evidence="4 5" key="1">
    <citation type="submission" date="2017-03" db="EMBL/GenBank/DDBJ databases">
        <title>Genome analysis of Rhizobial strains effectives or ineffectives for nitrogen fixation isolated from bean seeds.</title>
        <authorList>
            <person name="Peralta H."/>
            <person name="Aguilar-Vera A."/>
            <person name="Mora Y."/>
            <person name="Vargas-Lagunas C."/>
            <person name="Girard L."/>
            <person name="Mora J."/>
        </authorList>
    </citation>
    <scope>NUCLEOTIDE SEQUENCE [LARGE SCALE GENOMIC DNA]</scope>
    <source>
        <strain evidence="4 5">CCGM3</strain>
    </source>
</reference>
<organism evidence="4 5">
    <name type="scientific">Rhizobium grahamii</name>
    <dbReference type="NCBI Taxonomy" id="1120045"/>
    <lineage>
        <taxon>Bacteria</taxon>
        <taxon>Pseudomonadati</taxon>
        <taxon>Pseudomonadota</taxon>
        <taxon>Alphaproteobacteria</taxon>
        <taxon>Hyphomicrobiales</taxon>
        <taxon>Rhizobiaceae</taxon>
        <taxon>Rhizobium/Agrobacterium group</taxon>
        <taxon>Rhizobium</taxon>
    </lineage>
</organism>
<evidence type="ECO:0000256" key="1">
    <source>
        <dbReference type="PROSITE-ProRule" id="PRU00221"/>
    </source>
</evidence>
<dbReference type="EMBL" id="NAAC01000033">
    <property type="protein sequence ID" value="RDJ05086.1"/>
    <property type="molecule type" value="Genomic_DNA"/>
</dbReference>
<dbReference type="InterPro" id="IPR015943">
    <property type="entry name" value="WD40/YVTN_repeat-like_dom_sf"/>
</dbReference>
<dbReference type="Gene3D" id="2.130.10.10">
    <property type="entry name" value="YVTN repeat-like/Quinoprotein amine dehydrogenase"/>
    <property type="match status" value="1"/>
</dbReference>
<dbReference type="PROSITE" id="PS50082">
    <property type="entry name" value="WD_REPEATS_2"/>
    <property type="match status" value="1"/>
</dbReference>
<dbReference type="Proteomes" id="UP000254939">
    <property type="component" value="Unassembled WGS sequence"/>
</dbReference>
<dbReference type="SUPFAM" id="SSF52200">
    <property type="entry name" value="Toll/Interleukin receptor TIR domain"/>
    <property type="match status" value="1"/>
</dbReference>
<keyword evidence="2" id="KW-0472">Membrane</keyword>
<dbReference type="Gene3D" id="3.40.50.10140">
    <property type="entry name" value="Toll/interleukin-1 receptor homology (TIR) domain"/>
    <property type="match status" value="1"/>
</dbReference>
<protein>
    <recommendedName>
        <fullName evidence="3">TIR domain-containing protein</fullName>
    </recommendedName>
</protein>
<dbReference type="GO" id="GO:0007165">
    <property type="term" value="P:signal transduction"/>
    <property type="evidence" value="ECO:0007669"/>
    <property type="project" value="InterPro"/>
</dbReference>
<dbReference type="Pfam" id="PF13676">
    <property type="entry name" value="TIR_2"/>
    <property type="match status" value="1"/>
</dbReference>
<dbReference type="RefSeq" id="WP_114715079.1">
    <property type="nucleotide sequence ID" value="NZ_KZ857266.1"/>
</dbReference>
<accession>A0A370KHT0</accession>
<feature type="domain" description="TIR" evidence="3">
    <location>
        <begin position="15"/>
        <end position="152"/>
    </location>
</feature>
<dbReference type="OrthoDB" id="8169573at2"/>
<dbReference type="InterPro" id="IPR001680">
    <property type="entry name" value="WD40_rpt"/>
</dbReference>
<comment type="caution">
    <text evidence="4">The sequence shown here is derived from an EMBL/GenBank/DDBJ whole genome shotgun (WGS) entry which is preliminary data.</text>
</comment>
<keyword evidence="1" id="KW-0853">WD repeat</keyword>